<dbReference type="GO" id="GO:1990904">
    <property type="term" value="C:ribonucleoprotein complex"/>
    <property type="evidence" value="ECO:0007669"/>
    <property type="project" value="UniProtKB-KW"/>
</dbReference>
<dbReference type="Proteomes" id="UP000268350">
    <property type="component" value="Unassembled WGS sequence"/>
</dbReference>
<dbReference type="STRING" id="7266.A0A3B0K6B7"/>
<proteinExistence type="predicted"/>
<dbReference type="InterPro" id="IPR039109">
    <property type="entry name" value="Ribosomal_eL30-like"/>
</dbReference>
<evidence type="ECO:0000313" key="4">
    <source>
        <dbReference type="EMBL" id="SPP88833.1"/>
    </source>
</evidence>
<feature type="compositionally biased region" description="Basic and acidic residues" evidence="3">
    <location>
        <begin position="1"/>
        <end position="19"/>
    </location>
</feature>
<keyword evidence="1 4" id="KW-0689">Ribosomal protein</keyword>
<evidence type="ECO:0000256" key="3">
    <source>
        <dbReference type="SAM" id="MobiDB-lite"/>
    </source>
</evidence>
<dbReference type="EMBL" id="OUUW01000016">
    <property type="protein sequence ID" value="SPP88833.1"/>
    <property type="molecule type" value="Genomic_DNA"/>
</dbReference>
<accession>A0A3B0K6B7</accession>
<keyword evidence="2" id="KW-0687">Ribonucleoprotein</keyword>
<sequence>MKKMEPKKPEKKNTKKEVARPPMPPQSSTNKDIKKKPIGNRKKSGSGNLVRDNIRISVKVNCSEVFRSYKNLMYSIRKHHSKVVIVTRQTSKQKKSEIYHYAEKAKIPVIKYPRPYIECSNACGKVFRLPIVALTTPHDANNIRRLGNKLMSGIALFLDGRDLKI</sequence>
<dbReference type="AlphaFoldDB" id="A0A3B0K6B7"/>
<feature type="compositionally biased region" description="Basic residues" evidence="3">
    <location>
        <begin position="33"/>
        <end position="44"/>
    </location>
</feature>
<protein>
    <submittedName>
        <fullName evidence="4">Blast:Putative 60S ribosomal protein L30-1</fullName>
    </submittedName>
</protein>
<evidence type="ECO:0000313" key="5">
    <source>
        <dbReference type="Proteomes" id="UP000268350"/>
    </source>
</evidence>
<dbReference type="InterPro" id="IPR029064">
    <property type="entry name" value="Ribosomal_eL30-like_sf"/>
</dbReference>
<evidence type="ECO:0000256" key="1">
    <source>
        <dbReference type="ARBA" id="ARBA00022980"/>
    </source>
</evidence>
<keyword evidence="5" id="KW-1185">Reference proteome</keyword>
<organism evidence="4 5">
    <name type="scientific">Drosophila guanche</name>
    <name type="common">Fruit fly</name>
    <dbReference type="NCBI Taxonomy" id="7266"/>
    <lineage>
        <taxon>Eukaryota</taxon>
        <taxon>Metazoa</taxon>
        <taxon>Ecdysozoa</taxon>
        <taxon>Arthropoda</taxon>
        <taxon>Hexapoda</taxon>
        <taxon>Insecta</taxon>
        <taxon>Pterygota</taxon>
        <taxon>Neoptera</taxon>
        <taxon>Endopterygota</taxon>
        <taxon>Diptera</taxon>
        <taxon>Brachycera</taxon>
        <taxon>Muscomorpha</taxon>
        <taxon>Ephydroidea</taxon>
        <taxon>Drosophilidae</taxon>
        <taxon>Drosophila</taxon>
        <taxon>Sophophora</taxon>
    </lineage>
</organism>
<dbReference type="OMA" id="VNCDEVF"/>
<dbReference type="GO" id="GO:0005840">
    <property type="term" value="C:ribosome"/>
    <property type="evidence" value="ECO:0007669"/>
    <property type="project" value="UniProtKB-KW"/>
</dbReference>
<evidence type="ECO:0000256" key="2">
    <source>
        <dbReference type="ARBA" id="ARBA00023274"/>
    </source>
</evidence>
<gene>
    <name evidence="4" type="ORF">DGUA_6G018619</name>
</gene>
<dbReference type="PANTHER" id="PTHR11449">
    <property type="entry name" value="RIBOSOMAL PROTEIN L30"/>
    <property type="match status" value="1"/>
</dbReference>
<name>A0A3B0K6B7_DROGU</name>
<dbReference type="SUPFAM" id="SSF55315">
    <property type="entry name" value="L30e-like"/>
    <property type="match status" value="1"/>
</dbReference>
<dbReference type="Gene3D" id="3.30.1330.30">
    <property type="match status" value="1"/>
</dbReference>
<feature type="region of interest" description="Disordered" evidence="3">
    <location>
        <begin position="1"/>
        <end position="48"/>
    </location>
</feature>
<dbReference type="OrthoDB" id="7867681at2759"/>
<reference evidence="5" key="1">
    <citation type="submission" date="2018-01" db="EMBL/GenBank/DDBJ databases">
        <authorList>
            <person name="Alioto T."/>
            <person name="Alioto T."/>
        </authorList>
    </citation>
    <scope>NUCLEOTIDE SEQUENCE [LARGE SCALE GENOMIC DNA]</scope>
</reference>
<dbReference type="GO" id="GO:0003723">
    <property type="term" value="F:RNA binding"/>
    <property type="evidence" value="ECO:0007669"/>
    <property type="project" value="InterPro"/>
</dbReference>